<evidence type="ECO:0000256" key="1">
    <source>
        <dbReference type="ARBA" id="ARBA00093462"/>
    </source>
</evidence>
<dbReference type="AlphaFoldDB" id="A0A1W1V3I3"/>
<dbReference type="InterPro" id="IPR034829">
    <property type="entry name" value="DnaD-like_sf"/>
</dbReference>
<dbReference type="PANTHER" id="PTHR37293">
    <property type="entry name" value="PHAGE REPLICATION PROTEIN-RELATED"/>
    <property type="match status" value="1"/>
</dbReference>
<feature type="domain" description="DnaB/C C-terminal" evidence="2">
    <location>
        <begin position="232"/>
        <end position="289"/>
    </location>
</feature>
<proteinExistence type="inferred from homology"/>
<dbReference type="SUPFAM" id="SSF158499">
    <property type="entry name" value="DnaD domain-like"/>
    <property type="match status" value="2"/>
</dbReference>
<gene>
    <name evidence="3" type="ORF">SAMN00017477_1270</name>
</gene>
<reference evidence="4" key="1">
    <citation type="submission" date="2017-04" db="EMBL/GenBank/DDBJ databases">
        <authorList>
            <person name="Varghese N."/>
            <person name="Submissions S."/>
        </authorList>
    </citation>
    <scope>NUCLEOTIDE SEQUENCE [LARGE SCALE GENOMIC DNA]</scope>
    <source>
        <strain evidence="4">DSM 20463</strain>
    </source>
</reference>
<dbReference type="InterPro" id="IPR006343">
    <property type="entry name" value="DnaB/C_C"/>
</dbReference>
<evidence type="ECO:0000313" key="3">
    <source>
        <dbReference type="EMBL" id="SMB87858.1"/>
    </source>
</evidence>
<dbReference type="InterPro" id="IPR053162">
    <property type="entry name" value="DnaD"/>
</dbReference>
<dbReference type="Gene3D" id="1.10.10.630">
    <property type="entry name" value="DnaD domain-like"/>
    <property type="match status" value="2"/>
</dbReference>
<dbReference type="EMBL" id="FWWR01000009">
    <property type="protein sequence ID" value="SMB87858.1"/>
    <property type="molecule type" value="Genomic_DNA"/>
</dbReference>
<dbReference type="Proteomes" id="UP000192368">
    <property type="component" value="Unassembled WGS sequence"/>
</dbReference>
<dbReference type="NCBIfam" id="TIGR01446">
    <property type="entry name" value="DnaD_dom"/>
    <property type="match status" value="2"/>
</dbReference>
<protein>
    <submittedName>
        <fullName evidence="3">DnaD and phage-associated domain-containing protein</fullName>
    </submittedName>
</protein>
<dbReference type="RefSeq" id="WP_084230829.1">
    <property type="nucleotide sequence ID" value="NZ_FWWR01000009.1"/>
</dbReference>
<evidence type="ECO:0000313" key="4">
    <source>
        <dbReference type="Proteomes" id="UP000192368"/>
    </source>
</evidence>
<name>A0A1W1V3I3_PEPAS</name>
<sequence length="333" mass="38959">MGFKLEKMNMDLGDTPIENIFINDYLPQADGNFVKVYLLGLKLAREPEGVASFDFGRLADLLGLIESDIRRAFEYWERAGVVRKEIKPDGSFDIIFINLKQLYVENVYTRPEPKETTRSSVLDDNEIARLLSTADYYMRGMLTNSKKLDIASWRDIYNMPVEMIEEAFWYSTEIKKKESIDYVEAVVRNWSRDNIRTKEDIERASREHDEKFYRLMKVKARIGLANKAYKQVDFEKVNAWFDKYNLSMELVMAACDRTVNTSNPNIGYVDRILMNWIEKGITDVSEIAQKDARTRVAKKTKFHNFTQATDKMSEADLEDLARKKREDFYKKLG</sequence>
<dbReference type="PIRSF" id="PIRSF033722">
    <property type="entry name" value="DnaD_CA_C3587_prd"/>
    <property type="match status" value="1"/>
</dbReference>
<dbReference type="STRING" id="573058.SAMN00017477_1270"/>
<dbReference type="InterPro" id="IPR017019">
    <property type="entry name" value="DNA_replication_prd_bac"/>
</dbReference>
<dbReference type="PANTHER" id="PTHR37293:SF5">
    <property type="entry name" value="DNA REPLICATION PROTEIN"/>
    <property type="match status" value="1"/>
</dbReference>
<dbReference type="Pfam" id="PF07261">
    <property type="entry name" value="DnaB_2"/>
    <property type="match status" value="2"/>
</dbReference>
<organism evidence="3 4">
    <name type="scientific">Peptoniphilus asaccharolyticus DSM 20463</name>
    <dbReference type="NCBI Taxonomy" id="573058"/>
    <lineage>
        <taxon>Bacteria</taxon>
        <taxon>Bacillati</taxon>
        <taxon>Bacillota</taxon>
        <taxon>Tissierellia</taxon>
        <taxon>Tissierellales</taxon>
        <taxon>Peptoniphilaceae</taxon>
        <taxon>Peptoniphilus</taxon>
    </lineage>
</organism>
<accession>A0A1W1V3I3</accession>
<feature type="domain" description="DnaB/C C-terminal" evidence="2">
    <location>
        <begin position="137"/>
        <end position="203"/>
    </location>
</feature>
<evidence type="ECO:0000259" key="2">
    <source>
        <dbReference type="Pfam" id="PF07261"/>
    </source>
</evidence>
<dbReference type="OrthoDB" id="1652900at2"/>
<keyword evidence="4" id="KW-1185">Reference proteome</keyword>
<comment type="similarity">
    <text evidence="1">Belongs to the DnaB/DnaD family.</text>
</comment>